<proteinExistence type="predicted"/>
<reference evidence="3" key="1">
    <citation type="submission" date="2020-11" db="EMBL/GenBank/DDBJ databases">
        <title>Kefir isolates.</title>
        <authorList>
            <person name="Marcisauskas S."/>
            <person name="Kim Y."/>
            <person name="Blasche S."/>
        </authorList>
    </citation>
    <scope>NUCLEOTIDE SEQUENCE</scope>
    <source>
        <strain evidence="3">Olga-1</strain>
    </source>
</reference>
<protein>
    <submittedName>
        <fullName evidence="3">Uncharacterized protein</fullName>
    </submittedName>
</protein>
<dbReference type="EMBL" id="PUHW01000416">
    <property type="protein sequence ID" value="KAG0686654.1"/>
    <property type="molecule type" value="Genomic_DNA"/>
</dbReference>
<sequence>MTSIVITKADIDALSCLYPNTPSENFTKNFTFNPIDSKELITEYILEWNKKNDSKQQHKEEEQEKQPDHYHHHHHHRELPQQQNSSLSSTLPFTLPFPLPLPHSKDFSHLYHKNNINSIEKSKISKFDNFKLKFLKFKNWFSIKSKLKFFQLKIFLINNYFAFIKLFALTGFITLNYYLIIFLLVAFI</sequence>
<feature type="transmembrane region" description="Helical" evidence="2">
    <location>
        <begin position="160"/>
        <end position="187"/>
    </location>
</feature>
<dbReference type="Proteomes" id="UP000697127">
    <property type="component" value="Unassembled WGS sequence"/>
</dbReference>
<comment type="caution">
    <text evidence="3">The sequence shown here is derived from an EMBL/GenBank/DDBJ whole genome shotgun (WGS) entry which is preliminary data.</text>
</comment>
<feature type="compositionally biased region" description="Basic and acidic residues" evidence="1">
    <location>
        <begin position="52"/>
        <end position="69"/>
    </location>
</feature>
<name>A0A9P6WH58_9ASCO</name>
<evidence type="ECO:0000313" key="4">
    <source>
        <dbReference type="Proteomes" id="UP000697127"/>
    </source>
</evidence>
<accession>A0A9P6WH58</accession>
<evidence type="ECO:0000256" key="2">
    <source>
        <dbReference type="SAM" id="Phobius"/>
    </source>
</evidence>
<keyword evidence="2" id="KW-1133">Transmembrane helix</keyword>
<feature type="region of interest" description="Disordered" evidence="1">
    <location>
        <begin position="52"/>
        <end position="81"/>
    </location>
</feature>
<organism evidence="3 4">
    <name type="scientific">Pichia californica</name>
    <dbReference type="NCBI Taxonomy" id="460514"/>
    <lineage>
        <taxon>Eukaryota</taxon>
        <taxon>Fungi</taxon>
        <taxon>Dikarya</taxon>
        <taxon>Ascomycota</taxon>
        <taxon>Saccharomycotina</taxon>
        <taxon>Pichiomycetes</taxon>
        <taxon>Pichiales</taxon>
        <taxon>Pichiaceae</taxon>
        <taxon>Pichia</taxon>
    </lineage>
</organism>
<evidence type="ECO:0000313" key="3">
    <source>
        <dbReference type="EMBL" id="KAG0686654.1"/>
    </source>
</evidence>
<gene>
    <name evidence="3" type="ORF">C6P40_003630</name>
</gene>
<dbReference type="AlphaFoldDB" id="A0A9P6WH58"/>
<keyword evidence="2" id="KW-0472">Membrane</keyword>
<evidence type="ECO:0000256" key="1">
    <source>
        <dbReference type="SAM" id="MobiDB-lite"/>
    </source>
</evidence>
<keyword evidence="4" id="KW-1185">Reference proteome</keyword>
<keyword evidence="2" id="KW-0812">Transmembrane</keyword>